<dbReference type="SUPFAM" id="SSF46785">
    <property type="entry name" value="Winged helix' DNA-binding domain"/>
    <property type="match status" value="1"/>
</dbReference>
<comment type="caution">
    <text evidence="6">The sequence shown here is derived from an EMBL/GenBank/DDBJ whole genome shotgun (WGS) entry which is preliminary data.</text>
</comment>
<dbReference type="PANTHER" id="PTHR30136">
    <property type="entry name" value="HELIX-TURN-HELIX TRANSCRIPTIONAL REGULATOR, ICLR FAMILY"/>
    <property type="match status" value="1"/>
</dbReference>
<dbReference type="SUPFAM" id="SSF55781">
    <property type="entry name" value="GAF domain-like"/>
    <property type="match status" value="1"/>
</dbReference>
<dbReference type="Proteomes" id="UP000628017">
    <property type="component" value="Unassembled WGS sequence"/>
</dbReference>
<keyword evidence="2" id="KW-0238">DNA-binding</keyword>
<dbReference type="RefSeq" id="WP_188673590.1">
    <property type="nucleotide sequence ID" value="NZ_BMKA01000002.1"/>
</dbReference>
<dbReference type="InterPro" id="IPR005471">
    <property type="entry name" value="Tscrpt_reg_IclR_N"/>
</dbReference>
<dbReference type="PROSITE" id="PS51078">
    <property type="entry name" value="ICLR_ED"/>
    <property type="match status" value="1"/>
</dbReference>
<evidence type="ECO:0000313" key="7">
    <source>
        <dbReference type="Proteomes" id="UP000628017"/>
    </source>
</evidence>
<reference evidence="6" key="2">
    <citation type="submission" date="2020-09" db="EMBL/GenBank/DDBJ databases">
        <authorList>
            <person name="Sun Q."/>
            <person name="Zhou Y."/>
        </authorList>
    </citation>
    <scope>NUCLEOTIDE SEQUENCE</scope>
    <source>
        <strain evidence="6">CGMCC 1.15880</strain>
    </source>
</reference>
<dbReference type="AlphaFoldDB" id="A0A916VPY4"/>
<dbReference type="Pfam" id="PF09339">
    <property type="entry name" value="HTH_IclR"/>
    <property type="match status" value="1"/>
</dbReference>
<dbReference type="InterPro" id="IPR029016">
    <property type="entry name" value="GAF-like_dom_sf"/>
</dbReference>
<reference evidence="6" key="1">
    <citation type="journal article" date="2014" name="Int. J. Syst. Evol. Microbiol.">
        <title>Complete genome sequence of Corynebacterium casei LMG S-19264T (=DSM 44701T), isolated from a smear-ripened cheese.</title>
        <authorList>
            <consortium name="US DOE Joint Genome Institute (JGI-PGF)"/>
            <person name="Walter F."/>
            <person name="Albersmeier A."/>
            <person name="Kalinowski J."/>
            <person name="Ruckert C."/>
        </authorList>
    </citation>
    <scope>NUCLEOTIDE SEQUENCE</scope>
    <source>
        <strain evidence="6">CGMCC 1.15880</strain>
    </source>
</reference>
<sequence length="257" mass="28001">MSTVEKALEILDLFHTARPSIGLSEAARLLKRDKATVQRYLTALEAQGFLEQDPLSKTYHLGPAVTRLASVRNLTYPIEIAAKNVLSDLVEKTGETAHLSHHQKNGLSEVAIVETSVRATRVYIDPAEILPFHATASGIAYLSCLDAAKRDRILNRVLERITTETPLERESVLALVEQAQAAGHALMFGTFEADVVGMAAPVFDHTDTVCGAVAVATPMSRFDDRVRDCIALNIDEAAQAISRLYGARRQPVLDAAE</sequence>
<dbReference type="InterPro" id="IPR036388">
    <property type="entry name" value="WH-like_DNA-bd_sf"/>
</dbReference>
<proteinExistence type="predicted"/>
<protein>
    <submittedName>
        <fullName evidence="6">IclR family transcriptional regulator</fullName>
    </submittedName>
</protein>
<dbReference type="Pfam" id="PF01614">
    <property type="entry name" value="IclR_C"/>
    <property type="match status" value="1"/>
</dbReference>
<dbReference type="SMART" id="SM00346">
    <property type="entry name" value="HTH_ICLR"/>
    <property type="match status" value="1"/>
</dbReference>
<dbReference type="GO" id="GO:0003700">
    <property type="term" value="F:DNA-binding transcription factor activity"/>
    <property type="evidence" value="ECO:0007669"/>
    <property type="project" value="TreeGrafter"/>
</dbReference>
<dbReference type="InterPro" id="IPR014757">
    <property type="entry name" value="Tscrpt_reg_IclR_C"/>
</dbReference>
<dbReference type="Gene3D" id="3.30.450.40">
    <property type="match status" value="1"/>
</dbReference>
<evidence type="ECO:0000259" key="5">
    <source>
        <dbReference type="PROSITE" id="PS51078"/>
    </source>
</evidence>
<accession>A0A916VPY4</accession>
<dbReference type="GO" id="GO:0045892">
    <property type="term" value="P:negative regulation of DNA-templated transcription"/>
    <property type="evidence" value="ECO:0007669"/>
    <property type="project" value="TreeGrafter"/>
</dbReference>
<dbReference type="EMBL" id="BMKA01000002">
    <property type="protein sequence ID" value="GGA17691.1"/>
    <property type="molecule type" value="Genomic_DNA"/>
</dbReference>
<keyword evidence="7" id="KW-1185">Reference proteome</keyword>
<evidence type="ECO:0000313" key="6">
    <source>
        <dbReference type="EMBL" id="GGA17691.1"/>
    </source>
</evidence>
<dbReference type="GO" id="GO:0003677">
    <property type="term" value="F:DNA binding"/>
    <property type="evidence" value="ECO:0007669"/>
    <property type="project" value="UniProtKB-KW"/>
</dbReference>
<keyword evidence="3" id="KW-0804">Transcription</keyword>
<dbReference type="PANTHER" id="PTHR30136:SF8">
    <property type="entry name" value="TRANSCRIPTIONAL REGULATORY PROTEIN"/>
    <property type="match status" value="1"/>
</dbReference>
<keyword evidence="1" id="KW-0805">Transcription regulation</keyword>
<evidence type="ECO:0000256" key="1">
    <source>
        <dbReference type="ARBA" id="ARBA00023015"/>
    </source>
</evidence>
<dbReference type="InterPro" id="IPR050707">
    <property type="entry name" value="HTH_MetabolicPath_Reg"/>
</dbReference>
<evidence type="ECO:0000256" key="3">
    <source>
        <dbReference type="ARBA" id="ARBA00023163"/>
    </source>
</evidence>
<organism evidence="6 7">
    <name type="scientific">Neptunicoccus cionae</name>
    <dbReference type="NCBI Taxonomy" id="2035344"/>
    <lineage>
        <taxon>Bacteria</taxon>
        <taxon>Pseudomonadati</taxon>
        <taxon>Pseudomonadota</taxon>
        <taxon>Alphaproteobacteria</taxon>
        <taxon>Rhodobacterales</taxon>
        <taxon>Paracoccaceae</taxon>
        <taxon>Neptunicoccus</taxon>
    </lineage>
</organism>
<dbReference type="Gene3D" id="1.10.10.10">
    <property type="entry name" value="Winged helix-like DNA-binding domain superfamily/Winged helix DNA-binding domain"/>
    <property type="match status" value="1"/>
</dbReference>
<feature type="domain" description="IclR-ED" evidence="5">
    <location>
        <begin position="64"/>
        <end position="247"/>
    </location>
</feature>
<dbReference type="InterPro" id="IPR036390">
    <property type="entry name" value="WH_DNA-bd_sf"/>
</dbReference>
<feature type="domain" description="HTH iclR-type" evidence="4">
    <location>
        <begin position="1"/>
        <end position="63"/>
    </location>
</feature>
<evidence type="ECO:0000256" key="2">
    <source>
        <dbReference type="ARBA" id="ARBA00023125"/>
    </source>
</evidence>
<gene>
    <name evidence="6" type="ORF">GCM10011498_17880</name>
</gene>
<evidence type="ECO:0000259" key="4">
    <source>
        <dbReference type="PROSITE" id="PS51077"/>
    </source>
</evidence>
<name>A0A916VPY4_9RHOB</name>
<dbReference type="PROSITE" id="PS51077">
    <property type="entry name" value="HTH_ICLR"/>
    <property type="match status" value="1"/>
</dbReference>